<evidence type="ECO:0000313" key="3">
    <source>
        <dbReference type="Proteomes" id="UP000255153"/>
    </source>
</evidence>
<dbReference type="Gene3D" id="1.10.260.40">
    <property type="entry name" value="lambda repressor-like DNA-binding domains"/>
    <property type="match status" value="1"/>
</dbReference>
<dbReference type="EMBL" id="UGEE01000003">
    <property type="protein sequence ID" value="STK76183.1"/>
    <property type="molecule type" value="Genomic_DNA"/>
</dbReference>
<dbReference type="EMBL" id="AASDFP010000074">
    <property type="protein sequence ID" value="EFB2194961.1"/>
    <property type="molecule type" value="Genomic_DNA"/>
</dbReference>
<sequence>MKGNDYDALRELIAQNAIARNLGVTPQAVNQWFSKRTIPARFVLRVCEVVEWKVTPHGLRPDLYPHPEDAIPDLLRRSHTATNAAVMKNE</sequence>
<dbReference type="InterPro" id="IPR010982">
    <property type="entry name" value="Lambda_DNA-bd_dom_sf"/>
</dbReference>
<dbReference type="InterPro" id="IPR001387">
    <property type="entry name" value="Cro/C1-type_HTH"/>
</dbReference>
<dbReference type="GO" id="GO:0003677">
    <property type="term" value="F:DNA binding"/>
    <property type="evidence" value="ECO:0007669"/>
    <property type="project" value="InterPro"/>
</dbReference>
<dbReference type="Pfam" id="PF15943">
    <property type="entry name" value="YdaS_toxin"/>
    <property type="match status" value="1"/>
</dbReference>
<name>A0A0D8WKC3_ECOLX</name>
<dbReference type="InterPro" id="IPR031856">
    <property type="entry name" value="YdaS_toxin-like"/>
</dbReference>
<accession>A0A0D8WKC3</accession>
<dbReference type="Proteomes" id="UP000255153">
    <property type="component" value="Unassembled WGS sequence"/>
</dbReference>
<reference evidence="2 3" key="1">
    <citation type="submission" date="2018-06" db="EMBL/GenBank/DDBJ databases">
        <authorList>
            <consortium name="Pathogen Informatics"/>
            <person name="Doyle S."/>
        </authorList>
    </citation>
    <scope>NUCLEOTIDE SEQUENCE [LARGE SCALE GENOMIC DNA]</scope>
    <source>
        <strain evidence="2 3">NCTC8603</strain>
    </source>
</reference>
<dbReference type="SUPFAM" id="SSF47413">
    <property type="entry name" value="lambda repressor-like DNA-binding domains"/>
    <property type="match status" value="1"/>
</dbReference>
<dbReference type="RefSeq" id="WP_000677966.1">
    <property type="nucleotide sequence ID" value="NZ_BGYF01000014.1"/>
</dbReference>
<reference evidence="1 4" key="2">
    <citation type="submission" date="2019-06" db="EMBL/GenBank/DDBJ databases">
        <authorList>
            <consortium name="NARMS: The National Antimicrobial Resistance Monitoring System"/>
        </authorList>
    </citation>
    <scope>NUCLEOTIDE SEQUENCE [LARGE SCALE GENOMIC DNA]</scope>
    <source>
        <strain evidence="1 4">FSIS11921886</strain>
    </source>
</reference>
<evidence type="ECO:0000313" key="2">
    <source>
        <dbReference type="EMBL" id="STK76183.1"/>
    </source>
</evidence>
<evidence type="ECO:0000313" key="1">
    <source>
        <dbReference type="EMBL" id="EFB2194961.1"/>
    </source>
</evidence>
<evidence type="ECO:0000313" key="4">
    <source>
        <dbReference type="Proteomes" id="UP000519859"/>
    </source>
</evidence>
<organism evidence="1 4">
    <name type="scientific">Escherichia coli</name>
    <dbReference type="NCBI Taxonomy" id="562"/>
    <lineage>
        <taxon>Bacteria</taxon>
        <taxon>Pseudomonadati</taxon>
        <taxon>Pseudomonadota</taxon>
        <taxon>Gammaproteobacteria</taxon>
        <taxon>Enterobacterales</taxon>
        <taxon>Enterobacteriaceae</taxon>
        <taxon>Escherichia</taxon>
    </lineage>
</organism>
<gene>
    <name evidence="1" type="ORF">FIJ20_22695</name>
    <name evidence="2" type="ORF">NCTC8603_02051</name>
</gene>
<protein>
    <submittedName>
        <fullName evidence="2">Antirepressor protein Cro</fullName>
    </submittedName>
    <submittedName>
        <fullName evidence="1">Transcriptional regulator</fullName>
    </submittedName>
</protein>
<dbReference type="Proteomes" id="UP000519859">
    <property type="component" value="Unassembled WGS sequence"/>
</dbReference>
<dbReference type="CDD" id="cd00093">
    <property type="entry name" value="HTH_XRE"/>
    <property type="match status" value="1"/>
</dbReference>
<comment type="caution">
    <text evidence="1">The sequence shown here is derived from an EMBL/GenBank/DDBJ whole genome shotgun (WGS) entry which is preliminary data.</text>
</comment>
<dbReference type="AlphaFoldDB" id="A0A0D8WKC3"/>
<proteinExistence type="predicted"/>